<gene>
    <name evidence="4" type="primary">acrR</name>
    <name evidence="4" type="ORF">AMURIS_05515</name>
</gene>
<dbReference type="RefSeq" id="WP_103242664.1">
    <property type="nucleotide sequence ID" value="NZ_JANJZD010000023.1"/>
</dbReference>
<feature type="domain" description="HTH tetR-type" evidence="3">
    <location>
        <begin position="6"/>
        <end position="66"/>
    </location>
</feature>
<dbReference type="PROSITE" id="PS50977">
    <property type="entry name" value="HTH_TETR_2"/>
    <property type="match status" value="1"/>
</dbReference>
<dbReference type="SUPFAM" id="SSF46689">
    <property type="entry name" value="Homeodomain-like"/>
    <property type="match status" value="1"/>
</dbReference>
<evidence type="ECO:0000256" key="1">
    <source>
        <dbReference type="ARBA" id="ARBA00023125"/>
    </source>
</evidence>
<keyword evidence="5" id="KW-1185">Reference proteome</keyword>
<dbReference type="OrthoDB" id="9814200at2"/>
<proteinExistence type="predicted"/>
<dbReference type="InterPro" id="IPR001647">
    <property type="entry name" value="HTH_TetR"/>
</dbReference>
<dbReference type="AlphaFoldDB" id="A0A2K4ZQJ9"/>
<dbReference type="Gene3D" id="1.10.357.10">
    <property type="entry name" value="Tetracycline Repressor, domain 2"/>
    <property type="match status" value="1"/>
</dbReference>
<evidence type="ECO:0000313" key="5">
    <source>
        <dbReference type="Proteomes" id="UP000236311"/>
    </source>
</evidence>
<dbReference type="InterPro" id="IPR050624">
    <property type="entry name" value="HTH-type_Tx_Regulator"/>
</dbReference>
<dbReference type="GO" id="GO:0003677">
    <property type="term" value="F:DNA binding"/>
    <property type="evidence" value="ECO:0007669"/>
    <property type="project" value="UniProtKB-UniRule"/>
</dbReference>
<protein>
    <submittedName>
        <fullName evidence="4">HTH-type transcriptional regulator AcrR</fullName>
    </submittedName>
</protein>
<sequence length="214" mass="24620">MPRSDKKTKQEILETATRLFAEKGLENVNVEDVVKELGVTRGAFYHYFKSREELISGVMYKSFNDNNPFVLANRQKELNALEKLRFVFKLDLTPRLDMSDSLRAEMKKLSDSPVVFKNEMLTQVNVVAPYVEKLLIEGNTDGSISVKYPKQTAQVISMLIASWLSPFTFQVSYNEYSDKVSFLEQLGQVLGVPFMDKEMKELLDEIGKHEFEIE</sequence>
<dbReference type="Proteomes" id="UP000236311">
    <property type="component" value="Unassembled WGS sequence"/>
</dbReference>
<feature type="DNA-binding region" description="H-T-H motif" evidence="2">
    <location>
        <begin position="29"/>
        <end position="48"/>
    </location>
</feature>
<dbReference type="Pfam" id="PF00440">
    <property type="entry name" value="TetR_N"/>
    <property type="match status" value="1"/>
</dbReference>
<dbReference type="PANTHER" id="PTHR43479:SF11">
    <property type="entry name" value="ACREF_ENVCD OPERON REPRESSOR-RELATED"/>
    <property type="match status" value="1"/>
</dbReference>
<keyword evidence="1 2" id="KW-0238">DNA-binding</keyword>
<dbReference type="EMBL" id="OFSM01000068">
    <property type="protein sequence ID" value="SOY32749.1"/>
    <property type="molecule type" value="Genomic_DNA"/>
</dbReference>
<organism evidence="4 5">
    <name type="scientific">Acetatifactor muris</name>
    <dbReference type="NCBI Taxonomy" id="879566"/>
    <lineage>
        <taxon>Bacteria</taxon>
        <taxon>Bacillati</taxon>
        <taxon>Bacillota</taxon>
        <taxon>Clostridia</taxon>
        <taxon>Lachnospirales</taxon>
        <taxon>Lachnospiraceae</taxon>
        <taxon>Acetatifactor</taxon>
    </lineage>
</organism>
<dbReference type="InterPro" id="IPR009057">
    <property type="entry name" value="Homeodomain-like_sf"/>
</dbReference>
<dbReference type="PRINTS" id="PR00455">
    <property type="entry name" value="HTHTETR"/>
</dbReference>
<name>A0A2K4ZQJ9_9FIRM</name>
<reference evidence="4 5" key="1">
    <citation type="submission" date="2018-01" db="EMBL/GenBank/DDBJ databases">
        <authorList>
            <person name="Gaut B.S."/>
            <person name="Morton B.R."/>
            <person name="Clegg M.T."/>
            <person name="Duvall M.R."/>
        </authorList>
    </citation>
    <scope>NUCLEOTIDE SEQUENCE [LARGE SCALE GENOMIC DNA]</scope>
    <source>
        <strain evidence="4">GP69</strain>
    </source>
</reference>
<dbReference type="PANTHER" id="PTHR43479">
    <property type="entry name" value="ACREF/ENVCD OPERON REPRESSOR-RELATED"/>
    <property type="match status" value="1"/>
</dbReference>
<evidence type="ECO:0000313" key="4">
    <source>
        <dbReference type="EMBL" id="SOY32749.1"/>
    </source>
</evidence>
<evidence type="ECO:0000256" key="2">
    <source>
        <dbReference type="PROSITE-ProRule" id="PRU00335"/>
    </source>
</evidence>
<evidence type="ECO:0000259" key="3">
    <source>
        <dbReference type="PROSITE" id="PS50977"/>
    </source>
</evidence>
<accession>A0A2K4ZQJ9</accession>